<dbReference type="Pfam" id="PF04341">
    <property type="entry name" value="DUF485"/>
    <property type="match status" value="1"/>
</dbReference>
<dbReference type="PANTHER" id="PTHR38598">
    <property type="entry name" value="INNER MEMBRANE PROTEIN YJCH"/>
    <property type="match status" value="1"/>
</dbReference>
<keyword evidence="1" id="KW-0472">Membrane</keyword>
<protein>
    <submittedName>
        <fullName evidence="2">Inner membrane protein yjcH</fullName>
    </submittedName>
</protein>
<dbReference type="EMBL" id="UGJJ01000001">
    <property type="protein sequence ID" value="STR00429.1"/>
    <property type="molecule type" value="Genomic_DNA"/>
</dbReference>
<dbReference type="AlphaFoldDB" id="A0A377R016"/>
<evidence type="ECO:0000313" key="3">
    <source>
        <dbReference type="Proteomes" id="UP000254293"/>
    </source>
</evidence>
<name>A0A377R016_9NEIS</name>
<gene>
    <name evidence="2" type="primary">yjcH</name>
    <name evidence="2" type="ORF">NCTC13336_00637</name>
</gene>
<dbReference type="GO" id="GO:0005886">
    <property type="term" value="C:plasma membrane"/>
    <property type="evidence" value="ECO:0007669"/>
    <property type="project" value="TreeGrafter"/>
</dbReference>
<feature type="transmembrane region" description="Helical" evidence="1">
    <location>
        <begin position="37"/>
        <end position="56"/>
    </location>
</feature>
<dbReference type="InterPro" id="IPR052959">
    <property type="entry name" value="Inner_membrane_assoc"/>
</dbReference>
<organism evidence="2 3">
    <name type="scientific">Kingella potus</name>
    <dbReference type="NCBI Taxonomy" id="265175"/>
    <lineage>
        <taxon>Bacteria</taxon>
        <taxon>Pseudomonadati</taxon>
        <taxon>Pseudomonadota</taxon>
        <taxon>Betaproteobacteria</taxon>
        <taxon>Neisseriales</taxon>
        <taxon>Neisseriaceae</taxon>
        <taxon>Kingella</taxon>
    </lineage>
</organism>
<dbReference type="RefSeq" id="WP_115307706.1">
    <property type="nucleotide sequence ID" value="NZ_CP091516.1"/>
</dbReference>
<dbReference type="Proteomes" id="UP000254293">
    <property type="component" value="Unassembled WGS sequence"/>
</dbReference>
<keyword evidence="1" id="KW-0812">Transmembrane</keyword>
<evidence type="ECO:0000256" key="1">
    <source>
        <dbReference type="SAM" id="Phobius"/>
    </source>
</evidence>
<evidence type="ECO:0000313" key="2">
    <source>
        <dbReference type="EMBL" id="STR00429.1"/>
    </source>
</evidence>
<keyword evidence="1" id="KW-1133">Transmembrane helix</keyword>
<dbReference type="OrthoDB" id="5297034at2"/>
<accession>A0A377R016</accession>
<keyword evidence="3" id="KW-1185">Reference proteome</keyword>
<proteinExistence type="predicted"/>
<feature type="transmembrane region" description="Helical" evidence="1">
    <location>
        <begin position="76"/>
        <end position="98"/>
    </location>
</feature>
<sequence length="119" mass="13361">MNTKNTDQKARQEQEKARAARVLAHPAFRAMARQKAWLGWGFSISVFAVYTAYIWIIGTSPQTLAAKVSPGGVTTWGIWVGMFVIVFSFLITLVYVWLANGKFEEMTQEAVRETLSGEK</sequence>
<reference evidence="2 3" key="1">
    <citation type="submission" date="2018-06" db="EMBL/GenBank/DDBJ databases">
        <authorList>
            <consortium name="Pathogen Informatics"/>
            <person name="Doyle S."/>
        </authorList>
    </citation>
    <scope>NUCLEOTIDE SEQUENCE [LARGE SCALE GENOMIC DNA]</scope>
    <source>
        <strain evidence="2 3">NCTC13336</strain>
    </source>
</reference>
<dbReference type="InterPro" id="IPR007436">
    <property type="entry name" value="DUF485"/>
</dbReference>
<dbReference type="PANTHER" id="PTHR38598:SF1">
    <property type="entry name" value="INNER MEMBRANE PROTEIN YJCH"/>
    <property type="match status" value="1"/>
</dbReference>